<feature type="domain" description="SnoaL-like" evidence="1">
    <location>
        <begin position="129"/>
        <end position="185"/>
    </location>
</feature>
<dbReference type="InterPro" id="IPR037401">
    <property type="entry name" value="SnoaL-like"/>
</dbReference>
<evidence type="ECO:0000313" key="2">
    <source>
        <dbReference type="EMBL" id="GAA0533791.1"/>
    </source>
</evidence>
<dbReference type="Gene3D" id="3.10.450.50">
    <property type="match status" value="1"/>
</dbReference>
<dbReference type="SUPFAM" id="SSF54427">
    <property type="entry name" value="NTF2-like"/>
    <property type="match status" value="1"/>
</dbReference>
<name>A0ABP3N5Y0_9BURK</name>
<dbReference type="EMBL" id="BAAAEN010000046">
    <property type="protein sequence ID" value="GAA0533791.1"/>
    <property type="molecule type" value="Genomic_DNA"/>
</dbReference>
<dbReference type="RefSeq" id="WP_140416831.1">
    <property type="nucleotide sequence ID" value="NZ_BAAAEN010000046.1"/>
</dbReference>
<evidence type="ECO:0000259" key="1">
    <source>
        <dbReference type="Pfam" id="PF13577"/>
    </source>
</evidence>
<proteinExistence type="predicted"/>
<comment type="caution">
    <text evidence="2">The sequence shown here is derived from an EMBL/GenBank/DDBJ whole genome shotgun (WGS) entry which is preliminary data.</text>
</comment>
<evidence type="ECO:0000313" key="3">
    <source>
        <dbReference type="Proteomes" id="UP001501706"/>
    </source>
</evidence>
<sequence length="207" mass="22824">MLGLLRGDFAALEAVRIDTSNAVPRAAGKQSVVGAYVHGEAHLDPGAGNARAVAFGGVLVLSFTAVEEHLRIRSIRFQLNWVQGDVGLLTGWQLPVMDRLWQPGDAPAVVVSELDAPWHQIPASDLPTSDNDAIAEAWFRYAWGLDQADFSLFEQAFSEDVEAELTPMGRPKGRRTLMATLKAFRMPWPWMKHYEPPRVGRSCDPSC</sequence>
<gene>
    <name evidence="2" type="ORF">GCM10009097_58760</name>
</gene>
<reference evidence="3" key="1">
    <citation type="journal article" date="2019" name="Int. J. Syst. Evol. Microbiol.">
        <title>The Global Catalogue of Microorganisms (GCM) 10K type strain sequencing project: providing services to taxonomists for standard genome sequencing and annotation.</title>
        <authorList>
            <consortium name="The Broad Institute Genomics Platform"/>
            <consortium name="The Broad Institute Genome Sequencing Center for Infectious Disease"/>
            <person name="Wu L."/>
            <person name="Ma J."/>
        </authorList>
    </citation>
    <scope>NUCLEOTIDE SEQUENCE [LARGE SCALE GENOMIC DNA]</scope>
    <source>
        <strain evidence="3">JCM 14330</strain>
    </source>
</reference>
<dbReference type="Proteomes" id="UP001501706">
    <property type="component" value="Unassembled WGS sequence"/>
</dbReference>
<dbReference type="InterPro" id="IPR032710">
    <property type="entry name" value="NTF2-like_dom_sf"/>
</dbReference>
<keyword evidence="3" id="KW-1185">Reference proteome</keyword>
<dbReference type="Pfam" id="PF13577">
    <property type="entry name" value="SnoaL_4"/>
    <property type="match status" value="1"/>
</dbReference>
<accession>A0ABP3N5Y0</accession>
<organism evidence="2 3">
    <name type="scientific">Pigmentiphaga daeguensis</name>
    <dbReference type="NCBI Taxonomy" id="414049"/>
    <lineage>
        <taxon>Bacteria</taxon>
        <taxon>Pseudomonadati</taxon>
        <taxon>Pseudomonadota</taxon>
        <taxon>Betaproteobacteria</taxon>
        <taxon>Burkholderiales</taxon>
        <taxon>Alcaligenaceae</taxon>
        <taxon>Pigmentiphaga</taxon>
    </lineage>
</organism>
<protein>
    <recommendedName>
        <fullName evidence="1">SnoaL-like domain-containing protein</fullName>
    </recommendedName>
</protein>